<feature type="region of interest" description="Disordered" evidence="1">
    <location>
        <begin position="1"/>
        <end position="67"/>
    </location>
</feature>
<evidence type="ECO:0000313" key="3">
    <source>
        <dbReference type="Proteomes" id="UP000765509"/>
    </source>
</evidence>
<dbReference type="EMBL" id="AVOT02032341">
    <property type="protein sequence ID" value="MBW0526083.1"/>
    <property type="molecule type" value="Genomic_DNA"/>
</dbReference>
<feature type="compositionally biased region" description="Pro residues" evidence="1">
    <location>
        <begin position="30"/>
        <end position="39"/>
    </location>
</feature>
<reference evidence="2" key="1">
    <citation type="submission" date="2021-03" db="EMBL/GenBank/DDBJ databases">
        <title>Draft genome sequence of rust myrtle Austropuccinia psidii MF-1, a brazilian biotype.</title>
        <authorList>
            <person name="Quecine M.C."/>
            <person name="Pachon D.M.R."/>
            <person name="Bonatelli M.L."/>
            <person name="Correr F.H."/>
            <person name="Franceschini L.M."/>
            <person name="Leite T.F."/>
            <person name="Margarido G.R.A."/>
            <person name="Almeida C.A."/>
            <person name="Ferrarezi J.A."/>
            <person name="Labate C.A."/>
        </authorList>
    </citation>
    <scope>NUCLEOTIDE SEQUENCE</scope>
    <source>
        <strain evidence="2">MF-1</strain>
    </source>
</reference>
<evidence type="ECO:0000313" key="2">
    <source>
        <dbReference type="EMBL" id="MBW0526083.1"/>
    </source>
</evidence>
<comment type="caution">
    <text evidence="2">The sequence shown here is derived from an EMBL/GenBank/DDBJ whole genome shotgun (WGS) entry which is preliminary data.</text>
</comment>
<organism evidence="2 3">
    <name type="scientific">Austropuccinia psidii MF-1</name>
    <dbReference type="NCBI Taxonomy" id="1389203"/>
    <lineage>
        <taxon>Eukaryota</taxon>
        <taxon>Fungi</taxon>
        <taxon>Dikarya</taxon>
        <taxon>Basidiomycota</taxon>
        <taxon>Pucciniomycotina</taxon>
        <taxon>Pucciniomycetes</taxon>
        <taxon>Pucciniales</taxon>
        <taxon>Sphaerophragmiaceae</taxon>
        <taxon>Austropuccinia</taxon>
    </lineage>
</organism>
<accession>A0A9Q3EQ95</accession>
<name>A0A9Q3EQ95_9BASI</name>
<protein>
    <submittedName>
        <fullName evidence="2">Uncharacterized protein</fullName>
    </submittedName>
</protein>
<dbReference type="Proteomes" id="UP000765509">
    <property type="component" value="Unassembled WGS sequence"/>
</dbReference>
<proteinExistence type="predicted"/>
<dbReference type="AlphaFoldDB" id="A0A9Q3EQ95"/>
<gene>
    <name evidence="2" type="ORF">O181_065798</name>
</gene>
<sequence length="67" mass="7251">MNITPRNFKPVLSTILSSVPPPSSGNYTSRPPPASPMRPSPITKSRKSPVIPPNNFNLCPAPVELEK</sequence>
<evidence type="ECO:0000256" key="1">
    <source>
        <dbReference type="SAM" id="MobiDB-lite"/>
    </source>
</evidence>
<keyword evidence="3" id="KW-1185">Reference proteome</keyword>